<evidence type="ECO:0000256" key="2">
    <source>
        <dbReference type="ARBA" id="ARBA00022963"/>
    </source>
</evidence>
<evidence type="ECO:0000259" key="5">
    <source>
        <dbReference type="PROSITE" id="PS51635"/>
    </source>
</evidence>
<proteinExistence type="predicted"/>
<dbReference type="AlphaFoldDB" id="A0A554W6S9"/>
<evidence type="ECO:0000256" key="1">
    <source>
        <dbReference type="ARBA" id="ARBA00022801"/>
    </source>
</evidence>
<dbReference type="SUPFAM" id="SSF52151">
    <property type="entry name" value="FabD/lysophospholipase-like"/>
    <property type="match status" value="1"/>
</dbReference>
<evidence type="ECO:0000313" key="7">
    <source>
        <dbReference type="Proteomes" id="UP000315736"/>
    </source>
</evidence>
<dbReference type="InterPro" id="IPR016035">
    <property type="entry name" value="Acyl_Trfase/lysoPLipase"/>
</dbReference>
<dbReference type="OrthoDB" id="5290098at2"/>
<evidence type="ECO:0000256" key="3">
    <source>
        <dbReference type="ARBA" id="ARBA00023098"/>
    </source>
</evidence>
<feature type="short sequence motif" description="GXSXG" evidence="4">
    <location>
        <begin position="43"/>
        <end position="47"/>
    </location>
</feature>
<gene>
    <name evidence="6" type="ORF">Talka_01712</name>
</gene>
<keyword evidence="1 4" id="KW-0378">Hydrolase</keyword>
<dbReference type="RefSeq" id="WP_143890708.1">
    <property type="nucleotide sequence ID" value="NZ_VJNB01000008.1"/>
</dbReference>
<sequence>MTTSPSRPRIGLALGSGAARGWAHIGVLRVLQEAGLEPDVVCGTSIGALVGAAYSAGELDRLEAWVRSLGWRQVVGLIDLRFGGGLIQGDKLEALFRSRFIDGGIEALPKPFGCVATDLATGREVWLRQGPVIEAVRASIAIPGVFTPARQDGRLLVDGGLVNPVPVSLARAMGAEVVIAVDLNWDLMRRRQRVASRARGPRRGLLEGLLQRWRGRGADEVASGAAQVAEASKETVSPSLLDVLTTSMAIVQWRITQSRLAGEPADVVIRPALADVAAMDFHRAAPAIAAGRRAAEQSLAAVREALALLDPGAALPAGDDQAADHPV</sequence>
<reference evidence="6 7" key="1">
    <citation type="submission" date="2019-07" db="EMBL/GenBank/DDBJ databases">
        <title>Tepidimonas alkaliphilus YIM 72238 draft genome.</title>
        <authorList>
            <person name="Da Costa M.S."/>
            <person name="Froufe H.J.C."/>
            <person name="Egas C."/>
            <person name="Albuquerque L."/>
        </authorList>
    </citation>
    <scope>NUCLEOTIDE SEQUENCE [LARGE SCALE GENOMIC DNA]</scope>
    <source>
        <strain evidence="6 7">YIM 72238</strain>
    </source>
</reference>
<feature type="short sequence motif" description="DGA/G" evidence="4">
    <location>
        <begin position="158"/>
        <end position="160"/>
    </location>
</feature>
<evidence type="ECO:0000313" key="6">
    <source>
        <dbReference type="EMBL" id="TSE19287.1"/>
    </source>
</evidence>
<dbReference type="GO" id="GO:0016787">
    <property type="term" value="F:hydrolase activity"/>
    <property type="evidence" value="ECO:0007669"/>
    <property type="project" value="UniProtKB-UniRule"/>
</dbReference>
<dbReference type="NCBIfam" id="NF007623">
    <property type="entry name" value="PRK10279.1"/>
    <property type="match status" value="1"/>
</dbReference>
<dbReference type="PANTHER" id="PTHR14226">
    <property type="entry name" value="NEUROPATHY TARGET ESTERASE/SWISS CHEESE D.MELANOGASTER"/>
    <property type="match status" value="1"/>
</dbReference>
<evidence type="ECO:0000256" key="4">
    <source>
        <dbReference type="PROSITE-ProRule" id="PRU01161"/>
    </source>
</evidence>
<accession>A0A554W6S9</accession>
<keyword evidence="7" id="KW-1185">Reference proteome</keyword>
<dbReference type="PROSITE" id="PS51635">
    <property type="entry name" value="PNPLA"/>
    <property type="match status" value="1"/>
</dbReference>
<dbReference type="Gene3D" id="3.40.1090.10">
    <property type="entry name" value="Cytosolic phospholipase A2 catalytic domain"/>
    <property type="match status" value="2"/>
</dbReference>
<name>A0A554W6S9_9BURK</name>
<feature type="active site" description="Proton acceptor" evidence="4">
    <location>
        <position position="158"/>
    </location>
</feature>
<dbReference type="InterPro" id="IPR050301">
    <property type="entry name" value="NTE"/>
</dbReference>
<keyword evidence="2 4" id="KW-0442">Lipid degradation</keyword>
<dbReference type="PANTHER" id="PTHR14226:SF76">
    <property type="entry name" value="NTE FAMILY PROTEIN RSSA"/>
    <property type="match status" value="1"/>
</dbReference>
<feature type="domain" description="PNPLA" evidence="5">
    <location>
        <begin position="12"/>
        <end position="171"/>
    </location>
</feature>
<comment type="caution">
    <text evidence="4">Lacks conserved residue(s) required for the propagation of feature annotation.</text>
</comment>
<dbReference type="InterPro" id="IPR002641">
    <property type="entry name" value="PNPLA_dom"/>
</dbReference>
<comment type="caution">
    <text evidence="6">The sequence shown here is derived from an EMBL/GenBank/DDBJ whole genome shotgun (WGS) entry which is preliminary data.</text>
</comment>
<organism evidence="6 7">
    <name type="scientific">Tepidimonas alkaliphilus</name>
    <dbReference type="NCBI Taxonomy" id="2588942"/>
    <lineage>
        <taxon>Bacteria</taxon>
        <taxon>Pseudomonadati</taxon>
        <taxon>Pseudomonadota</taxon>
        <taxon>Betaproteobacteria</taxon>
        <taxon>Burkholderiales</taxon>
        <taxon>Tepidimonas</taxon>
    </lineage>
</organism>
<dbReference type="EMBL" id="VJNB01000008">
    <property type="protein sequence ID" value="TSE19287.1"/>
    <property type="molecule type" value="Genomic_DNA"/>
</dbReference>
<feature type="active site" description="Nucleophile" evidence="4">
    <location>
        <position position="45"/>
    </location>
</feature>
<dbReference type="GO" id="GO:0016042">
    <property type="term" value="P:lipid catabolic process"/>
    <property type="evidence" value="ECO:0007669"/>
    <property type="project" value="UniProtKB-UniRule"/>
</dbReference>
<dbReference type="Proteomes" id="UP000315736">
    <property type="component" value="Unassembled WGS sequence"/>
</dbReference>
<protein>
    <submittedName>
        <fullName evidence="6">Putative NTE family protein</fullName>
    </submittedName>
</protein>
<dbReference type="Pfam" id="PF01734">
    <property type="entry name" value="Patatin"/>
    <property type="match status" value="1"/>
</dbReference>
<keyword evidence="3 4" id="KW-0443">Lipid metabolism</keyword>